<keyword evidence="4" id="KW-1185">Reference proteome</keyword>
<reference evidence="3" key="1">
    <citation type="journal article" date="2023" name="Mol. Phylogenet. Evol.">
        <title>Genome-scale phylogeny and comparative genomics of the fungal order Sordariales.</title>
        <authorList>
            <person name="Hensen N."/>
            <person name="Bonometti L."/>
            <person name="Westerberg I."/>
            <person name="Brannstrom I.O."/>
            <person name="Guillou S."/>
            <person name="Cros-Aarteil S."/>
            <person name="Calhoun S."/>
            <person name="Haridas S."/>
            <person name="Kuo A."/>
            <person name="Mondo S."/>
            <person name="Pangilinan J."/>
            <person name="Riley R."/>
            <person name="LaButti K."/>
            <person name="Andreopoulos B."/>
            <person name="Lipzen A."/>
            <person name="Chen C."/>
            <person name="Yan M."/>
            <person name="Daum C."/>
            <person name="Ng V."/>
            <person name="Clum A."/>
            <person name="Steindorff A."/>
            <person name="Ohm R.A."/>
            <person name="Martin F."/>
            <person name="Silar P."/>
            <person name="Natvig D.O."/>
            <person name="Lalanne C."/>
            <person name="Gautier V."/>
            <person name="Ament-Velasquez S.L."/>
            <person name="Kruys A."/>
            <person name="Hutchinson M.I."/>
            <person name="Powell A.J."/>
            <person name="Barry K."/>
            <person name="Miller A.N."/>
            <person name="Grigoriev I.V."/>
            <person name="Debuchy R."/>
            <person name="Gladieux P."/>
            <person name="Hiltunen Thoren M."/>
            <person name="Johannesson H."/>
        </authorList>
    </citation>
    <scope>NUCLEOTIDE SEQUENCE</scope>
    <source>
        <strain evidence="3">SMH4131-1</strain>
    </source>
</reference>
<name>A0AAE0I848_9PEZI</name>
<proteinExistence type="predicted"/>
<keyword evidence="1" id="KW-0175">Coiled coil</keyword>
<keyword evidence="2" id="KW-0472">Membrane</keyword>
<dbReference type="AlphaFoldDB" id="A0AAE0I848"/>
<keyword evidence="2" id="KW-0812">Transmembrane</keyword>
<evidence type="ECO:0000313" key="3">
    <source>
        <dbReference type="EMBL" id="KAK3320231.1"/>
    </source>
</evidence>
<feature type="coiled-coil region" evidence="1">
    <location>
        <begin position="231"/>
        <end position="258"/>
    </location>
</feature>
<keyword evidence="2" id="KW-1133">Transmembrane helix</keyword>
<evidence type="ECO:0000256" key="1">
    <source>
        <dbReference type="SAM" id="Coils"/>
    </source>
</evidence>
<comment type="caution">
    <text evidence="3">The sequence shown here is derived from an EMBL/GenBank/DDBJ whole genome shotgun (WGS) entry which is preliminary data.</text>
</comment>
<accession>A0AAE0I848</accession>
<evidence type="ECO:0000313" key="4">
    <source>
        <dbReference type="Proteomes" id="UP001286456"/>
    </source>
</evidence>
<feature type="transmembrane region" description="Helical" evidence="2">
    <location>
        <begin position="687"/>
        <end position="716"/>
    </location>
</feature>
<dbReference type="SUPFAM" id="SSF58100">
    <property type="entry name" value="Bacterial hemolysins"/>
    <property type="match status" value="2"/>
</dbReference>
<sequence>MSLLITPIPLELSHVLDSSNLSRLNHKVRGARLLRSNANRPLFAHVEKSHALNFAAAAPAPETSDEEPVTPQDTVTLLSPGKDITDVLVSFTESYGSVVTAFSQIFSFPFLDNLKIGAPTPTPTLDAGDEKPDTTPVATTSTRDLFLSGNTDFHAWADFEKQTCRNLVGYATLLSTLLKQQTPADFVSAVEPVLTRYSEQLADRNEAKAEVFTKASATALIKFTASLRENIKSTTETIKAFSAKIDSAEEQLSNLNVGKTVLSLLKNLFLLDGSEEDVLAKLAFLLGVSLSALTGDFNSLYKQKAKLRELIVSLQRLQGQLESVNSSMASLSLALGHTIDANDVLSEVWEHVSANLNVLATQEDSGDKLSPTDLNTVLNAWKKTKDQANAAIASLSSAIVSSTAAASAAASIAPSEGPITMPRTAGELKLFKMAASVGNDSALLHPQQFNVMKRLATTPEVTTRVTHHAARLFTMAAANFDTGSTNEGDDQQKAEAEMNKQITYLGPPPEVTSALEKLSGDCKAVIQTFSNVLQIPYLDQLQILNPFKTETTPDEPEKKDIRSIVLAYQAKYQDLQNSSVDCIRGLISYSAYQLAVLPKVTPFAPRAGQVGLDLYLEACQSVVDSYVTKASALSDRYTKFGQEWRLCQDNLQNAIKTAQADAKSAREALERERDRYEKQTIMGVLEIFGALALFALAAFTMPVGILALAGGGALLYKAVKDLEGLSAIDAAIDTFKAAITTADATEKQLQVLVDPMQKVADAVSRVSKIWSDITQSLTNIQTFMITWNSASPQTFTVSVGAVITDWGNVKTNSELYIGVITGSVPI</sequence>
<dbReference type="Proteomes" id="UP001286456">
    <property type="component" value="Unassembled WGS sequence"/>
</dbReference>
<protein>
    <submittedName>
        <fullName evidence="3">Uncharacterized protein</fullName>
    </submittedName>
</protein>
<reference evidence="3" key="2">
    <citation type="submission" date="2023-06" db="EMBL/GenBank/DDBJ databases">
        <authorList>
            <consortium name="Lawrence Berkeley National Laboratory"/>
            <person name="Haridas S."/>
            <person name="Hensen N."/>
            <person name="Bonometti L."/>
            <person name="Westerberg I."/>
            <person name="Brannstrom I.O."/>
            <person name="Guillou S."/>
            <person name="Cros-Aarteil S."/>
            <person name="Calhoun S."/>
            <person name="Kuo A."/>
            <person name="Mondo S."/>
            <person name="Pangilinan J."/>
            <person name="Riley R."/>
            <person name="Labutti K."/>
            <person name="Andreopoulos B."/>
            <person name="Lipzen A."/>
            <person name="Chen C."/>
            <person name="Yanf M."/>
            <person name="Daum C."/>
            <person name="Ng V."/>
            <person name="Clum A."/>
            <person name="Steindorff A."/>
            <person name="Ohm R."/>
            <person name="Martin F."/>
            <person name="Silar P."/>
            <person name="Natvig D."/>
            <person name="Lalanne C."/>
            <person name="Gautier V."/>
            <person name="Ament-Velasquez S.L."/>
            <person name="Kruys A."/>
            <person name="Hutchinson M.I."/>
            <person name="Powell A.J."/>
            <person name="Barry K."/>
            <person name="Miller A.N."/>
            <person name="Grigoriev I.V."/>
            <person name="Debuchy R."/>
            <person name="Gladieux P."/>
            <person name="Thoren M.H."/>
            <person name="Johannesson H."/>
        </authorList>
    </citation>
    <scope>NUCLEOTIDE SEQUENCE</scope>
    <source>
        <strain evidence="3">SMH4131-1</strain>
    </source>
</reference>
<gene>
    <name evidence="3" type="ORF">B0T19DRAFT_479193</name>
</gene>
<dbReference type="Gene3D" id="1.20.1170.10">
    <property type="match status" value="2"/>
</dbReference>
<evidence type="ECO:0000256" key="2">
    <source>
        <dbReference type="SAM" id="Phobius"/>
    </source>
</evidence>
<feature type="coiled-coil region" evidence="1">
    <location>
        <begin position="648"/>
        <end position="679"/>
    </location>
</feature>
<organism evidence="3 4">
    <name type="scientific">Cercophora scortea</name>
    <dbReference type="NCBI Taxonomy" id="314031"/>
    <lineage>
        <taxon>Eukaryota</taxon>
        <taxon>Fungi</taxon>
        <taxon>Dikarya</taxon>
        <taxon>Ascomycota</taxon>
        <taxon>Pezizomycotina</taxon>
        <taxon>Sordariomycetes</taxon>
        <taxon>Sordariomycetidae</taxon>
        <taxon>Sordariales</taxon>
        <taxon>Lasiosphaeriaceae</taxon>
        <taxon>Cercophora</taxon>
    </lineage>
</organism>
<dbReference type="EMBL" id="JAUEPO010000006">
    <property type="protein sequence ID" value="KAK3320231.1"/>
    <property type="molecule type" value="Genomic_DNA"/>
</dbReference>